<feature type="coiled-coil region" evidence="1">
    <location>
        <begin position="80"/>
        <end position="107"/>
    </location>
</feature>
<keyword evidence="1" id="KW-0175">Coiled coil</keyword>
<proteinExistence type="predicted"/>
<dbReference type="Proteomes" id="UP001214603">
    <property type="component" value="Chromosome 4"/>
</dbReference>
<dbReference type="AlphaFoldDB" id="A0AAF0E195"/>
<protein>
    <recommendedName>
        <fullName evidence="4">Centromere protein H C-terminal domain-containing protein</fullName>
    </recommendedName>
</protein>
<evidence type="ECO:0000313" key="3">
    <source>
        <dbReference type="Proteomes" id="UP001214603"/>
    </source>
</evidence>
<dbReference type="EMBL" id="CP119937">
    <property type="protein sequence ID" value="WFD03360.1"/>
    <property type="molecule type" value="Genomic_DNA"/>
</dbReference>
<gene>
    <name evidence="2" type="ORF">MOBT1_002049</name>
</gene>
<keyword evidence="3" id="KW-1185">Reference proteome</keyword>
<evidence type="ECO:0000313" key="2">
    <source>
        <dbReference type="EMBL" id="WFD03360.1"/>
    </source>
</evidence>
<evidence type="ECO:0000256" key="1">
    <source>
        <dbReference type="SAM" id="Coils"/>
    </source>
</evidence>
<sequence>MSAELDRKKAQLHALEQACAVRRAILASYVVSSRSVESSFEVTSALQASEPRKSVEHEPAEFSSDVRALLRERDDLAFDILQTQRALEEKQEESVAFESEIQRTRQQAVHALHEAREAHKEPPPDAAKMQRDLLHGVILGLAMHGDIPWYEDPELTELVLSMDAP</sequence>
<evidence type="ECO:0008006" key="4">
    <source>
        <dbReference type="Google" id="ProtNLM"/>
    </source>
</evidence>
<accession>A0AAF0E195</accession>
<reference evidence="2" key="1">
    <citation type="submission" date="2023-03" db="EMBL/GenBank/DDBJ databases">
        <title>Mating type loci evolution in Malassezia.</title>
        <authorList>
            <person name="Coelho M.A."/>
        </authorList>
    </citation>
    <scope>NUCLEOTIDE SEQUENCE</scope>
    <source>
        <strain evidence="2">CBS 7876</strain>
    </source>
</reference>
<organism evidence="2 3">
    <name type="scientific">Malassezia obtusa</name>
    <dbReference type="NCBI Taxonomy" id="76774"/>
    <lineage>
        <taxon>Eukaryota</taxon>
        <taxon>Fungi</taxon>
        <taxon>Dikarya</taxon>
        <taxon>Basidiomycota</taxon>
        <taxon>Ustilaginomycotina</taxon>
        <taxon>Malasseziomycetes</taxon>
        <taxon>Malasseziales</taxon>
        <taxon>Malasseziaceae</taxon>
        <taxon>Malassezia</taxon>
    </lineage>
</organism>
<name>A0AAF0E195_9BASI</name>